<reference evidence="1" key="1">
    <citation type="submission" date="2010-03" db="EMBL/GenBank/DDBJ databases">
        <title>Annotation of Blastomyces dermatitidis strain ATCC 18188.</title>
        <authorList>
            <consortium name="The Broad Institute Genome Sequencing Platform"/>
            <consortium name="Broad Institute Genome Sequencing Center for Infectious Disease."/>
            <person name="Cuomo C."/>
            <person name="Klein B."/>
            <person name="Sullivan T."/>
            <person name="Heitman J."/>
            <person name="Young S."/>
            <person name="Zeng Q."/>
            <person name="Gargeya S."/>
            <person name="Alvarado L."/>
            <person name="Berlin A.M."/>
            <person name="Chapman S.B."/>
            <person name="Chen Z."/>
            <person name="Freedman E."/>
            <person name="Gellesch M."/>
            <person name="Goldberg J."/>
            <person name="Griggs A."/>
            <person name="Gujja S."/>
            <person name="Heilman E."/>
            <person name="Heiman D."/>
            <person name="Howarth C."/>
            <person name="Mehta T."/>
            <person name="Neiman D."/>
            <person name="Pearson M."/>
            <person name="Roberts A."/>
            <person name="Saif S."/>
            <person name="Shea T."/>
            <person name="Shenoy N."/>
            <person name="Sisk P."/>
            <person name="Stolte C."/>
            <person name="Sykes S."/>
            <person name="White J."/>
            <person name="Yandava C."/>
            <person name="Haas B."/>
            <person name="Nusbaum C."/>
            <person name="Birren B."/>
        </authorList>
    </citation>
    <scope>NUCLEOTIDE SEQUENCE</scope>
    <source>
        <strain evidence="1">ATCC 18188</strain>
    </source>
</reference>
<dbReference type="AlphaFoldDB" id="A0A0J9ELH6"/>
<dbReference type="Proteomes" id="UP000007802">
    <property type="component" value="Unassembled WGS sequence"/>
</dbReference>
<organism evidence="1">
    <name type="scientific">Ajellomyces dermatitidis (strain ATCC 18188 / CBS 674.68)</name>
    <name type="common">Blastomyces dermatitidis</name>
    <dbReference type="NCBI Taxonomy" id="653446"/>
    <lineage>
        <taxon>Eukaryota</taxon>
        <taxon>Fungi</taxon>
        <taxon>Dikarya</taxon>
        <taxon>Ascomycota</taxon>
        <taxon>Pezizomycotina</taxon>
        <taxon>Eurotiomycetes</taxon>
        <taxon>Eurotiomycetidae</taxon>
        <taxon>Onygenales</taxon>
        <taxon>Ajellomycetaceae</taxon>
        <taxon>Blastomyces</taxon>
    </lineage>
</organism>
<protein>
    <submittedName>
        <fullName evidence="1">Uncharacterized protein</fullName>
    </submittedName>
</protein>
<evidence type="ECO:0000313" key="1">
    <source>
        <dbReference type="EMBL" id="KMW66971.1"/>
    </source>
</evidence>
<dbReference type="EMBL" id="GG749413">
    <property type="protein sequence ID" value="KMW66971.1"/>
    <property type="molecule type" value="Genomic_DNA"/>
</dbReference>
<sequence>MAPIRRRRRRQLRVGRRLLEEPECIAIAPFDDWSSGIYIVLSRAEQGRNLRVVLEAPQLCLAVVAAP</sequence>
<accession>A0A0J9ELH6</accession>
<proteinExistence type="predicted"/>
<name>A0A0J9ELH6_AJEDA</name>
<gene>
    <name evidence="1" type="ORF">BDDG_11818</name>
</gene>